<name>A0A816UQR8_BRANA</name>
<accession>A0A816UQR8</accession>
<dbReference type="AlphaFoldDB" id="A0A816UQR8"/>
<sequence length="126" mass="14153">MEDQSLETHLSSINKIAGNLARIFISTSPGSSGMTTATGIKLGLKRALLLRFIIFFRKPFTAAIQKDNPTALIFFFLVSQPREVGMYFIQKQELITGKNCIISIFYGICFGSKYHIYAIIRKVPDL</sequence>
<proteinExistence type="predicted"/>
<dbReference type="Proteomes" id="UP001295469">
    <property type="component" value="Chromosome C08"/>
</dbReference>
<reference evidence="1" key="1">
    <citation type="submission" date="2021-01" db="EMBL/GenBank/DDBJ databases">
        <authorList>
            <consortium name="Genoscope - CEA"/>
            <person name="William W."/>
        </authorList>
    </citation>
    <scope>NUCLEOTIDE SEQUENCE</scope>
</reference>
<dbReference type="EMBL" id="HG994372">
    <property type="protein sequence ID" value="CAF2111248.1"/>
    <property type="molecule type" value="Genomic_DNA"/>
</dbReference>
<organism evidence="1">
    <name type="scientific">Brassica napus</name>
    <name type="common">Rape</name>
    <dbReference type="NCBI Taxonomy" id="3708"/>
    <lineage>
        <taxon>Eukaryota</taxon>
        <taxon>Viridiplantae</taxon>
        <taxon>Streptophyta</taxon>
        <taxon>Embryophyta</taxon>
        <taxon>Tracheophyta</taxon>
        <taxon>Spermatophyta</taxon>
        <taxon>Magnoliopsida</taxon>
        <taxon>eudicotyledons</taxon>
        <taxon>Gunneridae</taxon>
        <taxon>Pentapetalae</taxon>
        <taxon>rosids</taxon>
        <taxon>malvids</taxon>
        <taxon>Brassicales</taxon>
        <taxon>Brassicaceae</taxon>
        <taxon>Brassiceae</taxon>
        <taxon>Brassica</taxon>
    </lineage>
</organism>
<gene>
    <name evidence="1" type="ORF">DARMORV10_C08P27570.1</name>
</gene>
<protein>
    <submittedName>
        <fullName evidence="1">(rape) hypothetical protein</fullName>
    </submittedName>
</protein>
<evidence type="ECO:0000313" key="1">
    <source>
        <dbReference type="EMBL" id="CAF2111248.1"/>
    </source>
</evidence>